<reference evidence="2 3" key="1">
    <citation type="journal article" date="2013" name="Genome Biol.">
        <title>The genome sequence of the most widely cultivated cacao type and its use to identify candidate genes regulating pod color.</title>
        <authorList>
            <person name="Motamayor J.C."/>
            <person name="Mockaitis K."/>
            <person name="Schmutz J."/>
            <person name="Haiminen N."/>
            <person name="Iii D.L."/>
            <person name="Cornejo O."/>
            <person name="Findley S.D."/>
            <person name="Zheng P."/>
            <person name="Utro F."/>
            <person name="Royaert S."/>
            <person name="Saski C."/>
            <person name="Jenkins J."/>
            <person name="Podicheti R."/>
            <person name="Zhao M."/>
            <person name="Scheffler B.E."/>
            <person name="Stack J.C."/>
            <person name="Feltus F.A."/>
            <person name="Mustiga G.M."/>
            <person name="Amores F."/>
            <person name="Phillips W."/>
            <person name="Marelli J.P."/>
            <person name="May G.D."/>
            <person name="Shapiro H."/>
            <person name="Ma J."/>
            <person name="Bustamante C.D."/>
            <person name="Schnell R.J."/>
            <person name="Main D."/>
            <person name="Gilbert D."/>
            <person name="Parida L."/>
            <person name="Kuhn D.N."/>
        </authorList>
    </citation>
    <scope>NUCLEOTIDE SEQUENCE [LARGE SCALE GENOMIC DNA]</scope>
    <source>
        <strain evidence="3">cv. Matina 1-6</strain>
    </source>
</reference>
<proteinExistence type="predicted"/>
<name>A0A061GIB4_THECC</name>
<dbReference type="HOGENOM" id="CLU_2643048_0_0_1"/>
<dbReference type="EMBL" id="CM001887">
    <property type="protein sequence ID" value="EOY29266.1"/>
    <property type="molecule type" value="Genomic_DNA"/>
</dbReference>
<feature type="signal peptide" evidence="1">
    <location>
        <begin position="1"/>
        <end position="25"/>
    </location>
</feature>
<dbReference type="eggNOG" id="ENOG502R29J">
    <property type="taxonomic scope" value="Eukaryota"/>
</dbReference>
<dbReference type="Gramene" id="EOY29266">
    <property type="protein sequence ID" value="EOY29266"/>
    <property type="gene ID" value="TCM_036859"/>
</dbReference>
<organism evidence="2 3">
    <name type="scientific">Theobroma cacao</name>
    <name type="common">Cacao</name>
    <name type="synonym">Cocoa</name>
    <dbReference type="NCBI Taxonomy" id="3641"/>
    <lineage>
        <taxon>Eukaryota</taxon>
        <taxon>Viridiplantae</taxon>
        <taxon>Streptophyta</taxon>
        <taxon>Embryophyta</taxon>
        <taxon>Tracheophyta</taxon>
        <taxon>Spermatophyta</taxon>
        <taxon>Magnoliopsida</taxon>
        <taxon>eudicotyledons</taxon>
        <taxon>Gunneridae</taxon>
        <taxon>Pentapetalae</taxon>
        <taxon>rosids</taxon>
        <taxon>malvids</taxon>
        <taxon>Malvales</taxon>
        <taxon>Malvaceae</taxon>
        <taxon>Byttnerioideae</taxon>
        <taxon>Theobroma</taxon>
    </lineage>
</organism>
<dbReference type="Proteomes" id="UP000026915">
    <property type="component" value="Chromosome 9"/>
</dbReference>
<evidence type="ECO:0000256" key="1">
    <source>
        <dbReference type="SAM" id="SignalP"/>
    </source>
</evidence>
<dbReference type="InParanoid" id="A0A061GIB4"/>
<keyword evidence="3" id="KW-1185">Reference proteome</keyword>
<feature type="chain" id="PRO_5001603497" evidence="1">
    <location>
        <begin position="26"/>
        <end position="77"/>
    </location>
</feature>
<sequence length="77" mass="8285">MKHSYLPLLLVFFLIVSPGNDEAAADQPCRTSPIHLPNCSHEACVQSCVETYGESVNGGCIDNQTCCCNIGQTKPNT</sequence>
<protein>
    <submittedName>
        <fullName evidence="2">Uncharacterized protein</fullName>
    </submittedName>
</protein>
<dbReference type="OMA" id="CIDNQTC"/>
<evidence type="ECO:0000313" key="2">
    <source>
        <dbReference type="EMBL" id="EOY29266.1"/>
    </source>
</evidence>
<keyword evidence="1" id="KW-0732">Signal</keyword>
<gene>
    <name evidence="2" type="ORF">TCM_036859</name>
</gene>
<dbReference type="AlphaFoldDB" id="A0A061GIB4"/>
<accession>A0A061GIB4</accession>
<evidence type="ECO:0000313" key="3">
    <source>
        <dbReference type="Proteomes" id="UP000026915"/>
    </source>
</evidence>